<keyword evidence="3 12" id="KW-0963">Cytoplasm</keyword>
<keyword evidence="8 12" id="KW-0067">ATP-binding</keyword>
<sequence>MTLRIYDSATRTLRDFVPLRPGHASVYLCGATVQSVPHIGHVRSGVAFDILRNWLEAKGLDVAFLRNVTDIDDKIITKAAEAGRPWWEWAATHERAFTWAYDQLGVRPPSLEPRATGHVTEMVDYMQRIIDAGHGYAADGNVYCSPTTIEGYGRISGQRLDELDQGESAGTGKRDPRDFTMWKAAKPGEPSWPTPWGDGRPGWHLECSAMATKYLGGEFDIHGGGLDLKFPHHENEAAQATAAGDGFARYWMHNGWVTMAGEKMSKSLGNVLSVPHVLTLVRPVELRYYLGSAHYRSMLEYSEQTLADAATGYRRIESFLDRVGPVERTTWTDRFAAAMDDDLGVPAALAEVHNAVRAGNSALAAGDRDEAVRLAGQIRAMMAILGVDPQSDTWTASRTASAGTDDAAGKALDTLIRAELDRRTAARAAKDWATADEVRDRLTAAGIEITDTADGPQWSLRTNTDDK</sequence>
<evidence type="ECO:0000313" key="14">
    <source>
        <dbReference type="EMBL" id="MBK1843420.1"/>
    </source>
</evidence>
<evidence type="ECO:0000256" key="9">
    <source>
        <dbReference type="ARBA" id="ARBA00022917"/>
    </source>
</evidence>
<dbReference type="SUPFAM" id="SSF47323">
    <property type="entry name" value="Anticodon-binding domain of a subclass of class I aminoacyl-tRNA synthetases"/>
    <property type="match status" value="1"/>
</dbReference>
<comment type="subcellular location">
    <subcellularLocation>
        <location evidence="12">Cytoplasm</location>
    </subcellularLocation>
</comment>
<proteinExistence type="inferred from homology"/>
<feature type="short sequence motif" description="'KMSKS' region" evidence="12">
    <location>
        <begin position="263"/>
        <end position="267"/>
    </location>
</feature>
<dbReference type="InterPro" id="IPR015273">
    <property type="entry name" value="Cys-tRNA-synt_Ia_DALR"/>
</dbReference>
<organism evidence="14 15">
    <name type="scientific">Corynebacterium antarcticum</name>
    <dbReference type="NCBI Taxonomy" id="2800405"/>
    <lineage>
        <taxon>Bacteria</taxon>
        <taxon>Bacillati</taxon>
        <taxon>Actinomycetota</taxon>
        <taxon>Actinomycetes</taxon>
        <taxon>Mycobacteriales</taxon>
        <taxon>Corynebacteriaceae</taxon>
        <taxon>Corynebacterium</taxon>
    </lineage>
</organism>
<feature type="binding site" evidence="12">
    <location>
        <position position="207"/>
    </location>
    <ligand>
        <name>Zn(2+)</name>
        <dbReference type="ChEBI" id="CHEBI:29105"/>
    </ligand>
</feature>
<dbReference type="InterPro" id="IPR024909">
    <property type="entry name" value="Cys-tRNA/MSH_ligase"/>
</dbReference>
<dbReference type="EC" id="6.1.1.16" evidence="12"/>
<evidence type="ECO:0000256" key="8">
    <source>
        <dbReference type="ARBA" id="ARBA00022840"/>
    </source>
</evidence>
<comment type="similarity">
    <text evidence="1 12">Belongs to the class-I aminoacyl-tRNA synthetase family.</text>
</comment>
<dbReference type="SMART" id="SM00840">
    <property type="entry name" value="DALR_2"/>
    <property type="match status" value="1"/>
</dbReference>
<evidence type="ECO:0000256" key="7">
    <source>
        <dbReference type="ARBA" id="ARBA00022833"/>
    </source>
</evidence>
<dbReference type="HAMAP" id="MF_00041">
    <property type="entry name" value="Cys_tRNA_synth"/>
    <property type="match status" value="1"/>
</dbReference>
<comment type="caution">
    <text evidence="14">The sequence shown here is derived from an EMBL/GenBank/DDBJ whole genome shotgun (WGS) entry which is preliminary data.</text>
</comment>
<feature type="binding site" evidence="12">
    <location>
        <position position="232"/>
    </location>
    <ligand>
        <name>Zn(2+)</name>
        <dbReference type="ChEBI" id="CHEBI:29105"/>
    </ligand>
</feature>
<dbReference type="InterPro" id="IPR009080">
    <property type="entry name" value="tRNAsynth_Ia_anticodon-bd"/>
</dbReference>
<evidence type="ECO:0000256" key="11">
    <source>
        <dbReference type="ARBA" id="ARBA00047398"/>
    </source>
</evidence>
<keyword evidence="6 12" id="KW-0547">Nucleotide-binding</keyword>
<keyword evidence="4 12" id="KW-0436">Ligase</keyword>
<gene>
    <name evidence="12" type="primary">cysS</name>
    <name evidence="14" type="ORF">JIM95_02340</name>
</gene>
<evidence type="ECO:0000313" key="15">
    <source>
        <dbReference type="Proteomes" id="UP000650005"/>
    </source>
</evidence>
<evidence type="ECO:0000256" key="6">
    <source>
        <dbReference type="ARBA" id="ARBA00022741"/>
    </source>
</evidence>
<dbReference type="Gene3D" id="1.20.120.1910">
    <property type="entry name" value="Cysteine-tRNA ligase, C-terminal anti-codon recognition domain"/>
    <property type="match status" value="1"/>
</dbReference>
<comment type="subunit">
    <text evidence="2 12">Monomer.</text>
</comment>
<dbReference type="GO" id="GO:0004817">
    <property type="term" value="F:cysteine-tRNA ligase activity"/>
    <property type="evidence" value="ECO:0007669"/>
    <property type="project" value="UniProtKB-EC"/>
</dbReference>
<dbReference type="Proteomes" id="UP000650005">
    <property type="component" value="Unassembled WGS sequence"/>
</dbReference>
<keyword evidence="7 12" id="KW-0862">Zinc</keyword>
<dbReference type="PRINTS" id="PR00983">
    <property type="entry name" value="TRNASYNTHCYS"/>
</dbReference>
<dbReference type="EMBL" id="JAENIP010000007">
    <property type="protein sequence ID" value="MBK1843420.1"/>
    <property type="molecule type" value="Genomic_DNA"/>
</dbReference>
<evidence type="ECO:0000256" key="1">
    <source>
        <dbReference type="ARBA" id="ARBA00005594"/>
    </source>
</evidence>
<dbReference type="Pfam" id="PF01406">
    <property type="entry name" value="tRNA-synt_1e"/>
    <property type="match status" value="1"/>
</dbReference>
<feature type="binding site" evidence="12">
    <location>
        <position position="29"/>
    </location>
    <ligand>
        <name>Zn(2+)</name>
        <dbReference type="ChEBI" id="CHEBI:29105"/>
    </ligand>
</feature>
<name>A0ABS1FJ54_9CORY</name>
<comment type="catalytic activity">
    <reaction evidence="11 12">
        <text>tRNA(Cys) + L-cysteine + ATP = L-cysteinyl-tRNA(Cys) + AMP + diphosphate</text>
        <dbReference type="Rhea" id="RHEA:17773"/>
        <dbReference type="Rhea" id="RHEA-COMP:9661"/>
        <dbReference type="Rhea" id="RHEA-COMP:9679"/>
        <dbReference type="ChEBI" id="CHEBI:30616"/>
        <dbReference type="ChEBI" id="CHEBI:33019"/>
        <dbReference type="ChEBI" id="CHEBI:35235"/>
        <dbReference type="ChEBI" id="CHEBI:78442"/>
        <dbReference type="ChEBI" id="CHEBI:78517"/>
        <dbReference type="ChEBI" id="CHEBI:456215"/>
        <dbReference type="EC" id="6.1.1.16"/>
    </reaction>
</comment>
<keyword evidence="9 12" id="KW-0648">Protein biosynthesis</keyword>
<dbReference type="Gene3D" id="3.40.50.620">
    <property type="entry name" value="HUPs"/>
    <property type="match status" value="1"/>
</dbReference>
<protein>
    <recommendedName>
        <fullName evidence="12">Cysteine--tRNA ligase</fullName>
        <ecNumber evidence="12">6.1.1.16</ecNumber>
    </recommendedName>
    <alternativeName>
        <fullName evidence="12">Cysteinyl-tRNA synthetase</fullName>
        <shortName evidence="12">CysRS</shortName>
    </alternativeName>
</protein>
<keyword evidence="15" id="KW-1185">Reference proteome</keyword>
<evidence type="ECO:0000256" key="12">
    <source>
        <dbReference type="HAMAP-Rule" id="MF_00041"/>
    </source>
</evidence>
<evidence type="ECO:0000256" key="3">
    <source>
        <dbReference type="ARBA" id="ARBA00022490"/>
    </source>
</evidence>
<evidence type="ECO:0000259" key="13">
    <source>
        <dbReference type="SMART" id="SM00840"/>
    </source>
</evidence>
<evidence type="ECO:0000256" key="4">
    <source>
        <dbReference type="ARBA" id="ARBA00022598"/>
    </source>
</evidence>
<dbReference type="CDD" id="cd00672">
    <property type="entry name" value="CysRS_core"/>
    <property type="match status" value="1"/>
</dbReference>
<dbReference type="InterPro" id="IPR015803">
    <property type="entry name" value="Cys-tRNA-ligase"/>
</dbReference>
<feature type="binding site" evidence="12">
    <location>
        <position position="236"/>
    </location>
    <ligand>
        <name>Zn(2+)</name>
        <dbReference type="ChEBI" id="CHEBI:29105"/>
    </ligand>
</feature>
<accession>A0ABS1FJ54</accession>
<dbReference type="PANTHER" id="PTHR10890:SF30">
    <property type="entry name" value="CYSTEINE--TRNA LIGASE"/>
    <property type="match status" value="1"/>
</dbReference>
<dbReference type="Pfam" id="PF09190">
    <property type="entry name" value="DALR_2"/>
    <property type="match status" value="1"/>
</dbReference>
<evidence type="ECO:0000256" key="10">
    <source>
        <dbReference type="ARBA" id="ARBA00023146"/>
    </source>
</evidence>
<keyword evidence="10 12" id="KW-0030">Aminoacyl-tRNA synthetase</keyword>
<keyword evidence="5 12" id="KW-0479">Metal-binding</keyword>
<reference evidence="14" key="1">
    <citation type="submission" date="2021-01" db="EMBL/GenBank/DDBJ databases">
        <title>Characterization of Corynebacterium spp. from penguins.</title>
        <authorList>
            <person name="Svec P."/>
        </authorList>
    </citation>
    <scope>NUCLEOTIDE SEQUENCE</scope>
    <source>
        <strain evidence="14">CCM 8835</strain>
    </source>
</reference>
<dbReference type="RefSeq" id="WP_200256627.1">
    <property type="nucleotide sequence ID" value="NZ_JAENIP020000004.1"/>
</dbReference>
<feature type="binding site" evidence="12">
    <location>
        <position position="266"/>
    </location>
    <ligand>
        <name>ATP</name>
        <dbReference type="ChEBI" id="CHEBI:30616"/>
    </ligand>
</feature>
<evidence type="ECO:0000256" key="5">
    <source>
        <dbReference type="ARBA" id="ARBA00022723"/>
    </source>
</evidence>
<dbReference type="PANTHER" id="PTHR10890">
    <property type="entry name" value="CYSTEINYL-TRNA SYNTHETASE"/>
    <property type="match status" value="1"/>
</dbReference>
<evidence type="ECO:0000256" key="2">
    <source>
        <dbReference type="ARBA" id="ARBA00011245"/>
    </source>
</evidence>
<dbReference type="NCBIfam" id="TIGR00435">
    <property type="entry name" value="cysS"/>
    <property type="match status" value="1"/>
</dbReference>
<dbReference type="InterPro" id="IPR014729">
    <property type="entry name" value="Rossmann-like_a/b/a_fold"/>
</dbReference>
<dbReference type="InterPro" id="IPR032678">
    <property type="entry name" value="tRNA-synt_1_cat_dom"/>
</dbReference>
<comment type="cofactor">
    <cofactor evidence="12">
        <name>Zn(2+)</name>
        <dbReference type="ChEBI" id="CHEBI:29105"/>
    </cofactor>
    <text evidence="12">Binds 1 zinc ion per subunit.</text>
</comment>
<feature type="short sequence motif" description="'HIGH' region" evidence="12">
    <location>
        <begin position="31"/>
        <end position="41"/>
    </location>
</feature>
<dbReference type="SUPFAM" id="SSF52374">
    <property type="entry name" value="Nucleotidylyl transferase"/>
    <property type="match status" value="1"/>
</dbReference>
<feature type="domain" description="Cysteinyl-tRNA synthetase class Ia DALR" evidence="13">
    <location>
        <begin position="334"/>
        <end position="395"/>
    </location>
</feature>